<protein>
    <submittedName>
        <fullName evidence="2">Cobalt transporter</fullName>
    </submittedName>
</protein>
<organism evidence="2 3">
    <name type="scientific">Aureimonas glaciei</name>
    <dbReference type="NCBI Taxonomy" id="1776957"/>
    <lineage>
        <taxon>Bacteria</taxon>
        <taxon>Pseudomonadati</taxon>
        <taxon>Pseudomonadota</taxon>
        <taxon>Alphaproteobacteria</taxon>
        <taxon>Hyphomicrobiales</taxon>
        <taxon>Aurantimonadaceae</taxon>
        <taxon>Aureimonas</taxon>
    </lineage>
</organism>
<dbReference type="InterPro" id="IPR012666">
    <property type="entry name" value="CbtA_put"/>
</dbReference>
<evidence type="ECO:0000313" key="2">
    <source>
        <dbReference type="EMBL" id="GGD04606.1"/>
    </source>
</evidence>
<accession>A0A916XSV7</accession>
<feature type="transmembrane region" description="Helical" evidence="1">
    <location>
        <begin position="126"/>
        <end position="144"/>
    </location>
</feature>
<dbReference type="Proteomes" id="UP000613160">
    <property type="component" value="Unassembled WGS sequence"/>
</dbReference>
<comment type="caution">
    <text evidence="2">The sequence shown here is derived from an EMBL/GenBank/DDBJ whole genome shotgun (WGS) entry which is preliminary data.</text>
</comment>
<feature type="transmembrane region" description="Helical" evidence="1">
    <location>
        <begin position="218"/>
        <end position="240"/>
    </location>
</feature>
<keyword evidence="1" id="KW-0472">Membrane</keyword>
<dbReference type="AlphaFoldDB" id="A0A916XSV7"/>
<keyword evidence="1" id="KW-0812">Transmembrane</keyword>
<proteinExistence type="predicted"/>
<name>A0A916XSV7_9HYPH</name>
<evidence type="ECO:0000313" key="3">
    <source>
        <dbReference type="Proteomes" id="UP000613160"/>
    </source>
</evidence>
<feature type="transmembrane region" description="Helical" evidence="1">
    <location>
        <begin position="98"/>
        <end position="119"/>
    </location>
</feature>
<dbReference type="EMBL" id="BMJJ01000001">
    <property type="protein sequence ID" value="GGD04606.1"/>
    <property type="molecule type" value="Genomic_DNA"/>
</dbReference>
<dbReference type="RefSeq" id="WP_188848898.1">
    <property type="nucleotide sequence ID" value="NZ_BMJJ01000001.1"/>
</dbReference>
<evidence type="ECO:0000256" key="1">
    <source>
        <dbReference type="SAM" id="Phobius"/>
    </source>
</evidence>
<gene>
    <name evidence="2" type="primary">cbtA</name>
    <name evidence="2" type="ORF">GCM10011335_04260</name>
</gene>
<reference evidence="2" key="1">
    <citation type="journal article" date="2014" name="Int. J. Syst. Evol. Microbiol.">
        <title>Complete genome sequence of Corynebacterium casei LMG S-19264T (=DSM 44701T), isolated from a smear-ripened cheese.</title>
        <authorList>
            <consortium name="US DOE Joint Genome Institute (JGI-PGF)"/>
            <person name="Walter F."/>
            <person name="Albersmeier A."/>
            <person name="Kalinowski J."/>
            <person name="Ruckert C."/>
        </authorList>
    </citation>
    <scope>NUCLEOTIDE SEQUENCE</scope>
    <source>
        <strain evidence="2">CGMCC 1.15493</strain>
    </source>
</reference>
<keyword evidence="1" id="KW-1133">Transmembrane helix</keyword>
<dbReference type="NCBIfam" id="TIGR02458">
    <property type="entry name" value="CbtA"/>
    <property type="match status" value="1"/>
</dbReference>
<feature type="transmembrane region" description="Helical" evidence="1">
    <location>
        <begin position="188"/>
        <end position="206"/>
    </location>
</feature>
<dbReference type="Pfam" id="PF09490">
    <property type="entry name" value="CbtA"/>
    <property type="match status" value="1"/>
</dbReference>
<feature type="transmembrane region" description="Helical" evidence="1">
    <location>
        <begin position="164"/>
        <end position="181"/>
    </location>
</feature>
<keyword evidence="3" id="KW-1185">Reference proteome</keyword>
<sequence length="259" mass="26273">MIVRVFLAALAAGLFAGLLITPVQYARVIPLILHAESFEDGGAPAHDHAAGLSLVTPAEAAPLAPDEAKVILVHTHAPADGEATGGGPLVESRLLGTVLANLITGAGFALILAAASLVLDRPVTAANGAVFGLLGFAVIHLAPALGLPPELPAMPAADLGARQVWWIATVLLTAFAAYAVILRREPWLKALGVVALVLPHIVGAPHPADLASPVPPTLAAEFAVASLVTAAAFWVLLGQLSGHAFDRMRRGAVAGPGLA</sequence>
<reference evidence="2" key="2">
    <citation type="submission" date="2020-09" db="EMBL/GenBank/DDBJ databases">
        <authorList>
            <person name="Sun Q."/>
            <person name="Zhou Y."/>
        </authorList>
    </citation>
    <scope>NUCLEOTIDE SEQUENCE</scope>
    <source>
        <strain evidence="2">CGMCC 1.15493</strain>
    </source>
</reference>